<evidence type="ECO:0000256" key="1">
    <source>
        <dbReference type="SAM" id="Phobius"/>
    </source>
</evidence>
<keyword evidence="1" id="KW-0472">Membrane</keyword>
<keyword evidence="1" id="KW-0812">Transmembrane</keyword>
<sequence>MKLRMSLQTRFMAWAIVLITVLLVSILLVIEQREVKAIFEEQKEKGVLIAKNIAYLNLPAFIQ</sequence>
<feature type="transmembrane region" description="Helical" evidence="1">
    <location>
        <begin position="12"/>
        <end position="30"/>
    </location>
</feature>
<gene>
    <name evidence="2" type="ORF">S03H2_05751</name>
</gene>
<name>X1F6F5_9ZZZZ</name>
<organism evidence="2">
    <name type="scientific">marine sediment metagenome</name>
    <dbReference type="NCBI Taxonomy" id="412755"/>
    <lineage>
        <taxon>unclassified sequences</taxon>
        <taxon>metagenomes</taxon>
        <taxon>ecological metagenomes</taxon>
    </lineage>
</organism>
<keyword evidence="1" id="KW-1133">Transmembrane helix</keyword>
<dbReference type="AlphaFoldDB" id="X1F6F5"/>
<evidence type="ECO:0000313" key="2">
    <source>
        <dbReference type="EMBL" id="GAH28160.1"/>
    </source>
</evidence>
<reference evidence="2" key="1">
    <citation type="journal article" date="2014" name="Front. Microbiol.">
        <title>High frequency of phylogenetically diverse reductive dehalogenase-homologous genes in deep subseafloor sedimentary metagenomes.</title>
        <authorList>
            <person name="Kawai M."/>
            <person name="Futagami T."/>
            <person name="Toyoda A."/>
            <person name="Takaki Y."/>
            <person name="Nishi S."/>
            <person name="Hori S."/>
            <person name="Arai W."/>
            <person name="Tsubouchi T."/>
            <person name="Morono Y."/>
            <person name="Uchiyama I."/>
            <person name="Ito T."/>
            <person name="Fujiyama A."/>
            <person name="Inagaki F."/>
            <person name="Takami H."/>
        </authorList>
    </citation>
    <scope>NUCLEOTIDE SEQUENCE</scope>
    <source>
        <strain evidence="2">Expedition CK06-06</strain>
    </source>
</reference>
<comment type="caution">
    <text evidence="2">The sequence shown here is derived from an EMBL/GenBank/DDBJ whole genome shotgun (WGS) entry which is preliminary data.</text>
</comment>
<feature type="non-terminal residue" evidence="2">
    <location>
        <position position="63"/>
    </location>
</feature>
<protein>
    <submittedName>
        <fullName evidence="2">Uncharacterized protein</fullName>
    </submittedName>
</protein>
<accession>X1F6F5</accession>
<dbReference type="EMBL" id="BARU01002433">
    <property type="protein sequence ID" value="GAH28160.1"/>
    <property type="molecule type" value="Genomic_DNA"/>
</dbReference>
<proteinExistence type="predicted"/>